<dbReference type="OMA" id="ADSRINM"/>
<reference evidence="2 3" key="1">
    <citation type="journal article" date="2004" name="Science">
        <title>The genome of the diatom Thalassiosira pseudonana: ecology, evolution, and metabolism.</title>
        <authorList>
            <person name="Armbrust E.V."/>
            <person name="Berges J.A."/>
            <person name="Bowler C."/>
            <person name="Green B.R."/>
            <person name="Martinez D."/>
            <person name="Putnam N.H."/>
            <person name="Zhou S."/>
            <person name="Allen A.E."/>
            <person name="Apt K.E."/>
            <person name="Bechner M."/>
            <person name="Brzezinski M.A."/>
            <person name="Chaal B.K."/>
            <person name="Chiovitti A."/>
            <person name="Davis A.K."/>
            <person name="Demarest M.S."/>
            <person name="Detter J.C."/>
            <person name="Glavina T."/>
            <person name="Goodstein D."/>
            <person name="Hadi M.Z."/>
            <person name="Hellsten U."/>
            <person name="Hildebrand M."/>
            <person name="Jenkins B.D."/>
            <person name="Jurka J."/>
            <person name="Kapitonov V.V."/>
            <person name="Kroger N."/>
            <person name="Lau W.W."/>
            <person name="Lane T.W."/>
            <person name="Larimer F.W."/>
            <person name="Lippmeier J.C."/>
            <person name="Lucas S."/>
            <person name="Medina M."/>
            <person name="Montsant A."/>
            <person name="Obornik M."/>
            <person name="Parker M.S."/>
            <person name="Palenik B."/>
            <person name="Pazour G.J."/>
            <person name="Richardson P.M."/>
            <person name="Rynearson T.A."/>
            <person name="Saito M.A."/>
            <person name="Schwartz D.C."/>
            <person name="Thamatrakoln K."/>
            <person name="Valentin K."/>
            <person name="Vardi A."/>
            <person name="Wilkerson F.P."/>
            <person name="Rokhsar D.S."/>
        </authorList>
    </citation>
    <scope>NUCLEOTIDE SEQUENCE [LARGE SCALE GENOMIC DNA]</scope>
    <source>
        <strain evidence="2 3">CCMP1335</strain>
    </source>
</reference>
<dbReference type="InParanoid" id="B8BR54"/>
<evidence type="ECO:0000313" key="3">
    <source>
        <dbReference type="Proteomes" id="UP000001449"/>
    </source>
</evidence>
<dbReference type="EMBL" id="CM000638">
    <property type="protein sequence ID" value="EED96471.1"/>
    <property type="molecule type" value="Genomic_DNA"/>
</dbReference>
<dbReference type="GeneID" id="7451540"/>
<reference evidence="2 3" key="2">
    <citation type="journal article" date="2008" name="Nature">
        <title>The Phaeodactylum genome reveals the evolutionary history of diatom genomes.</title>
        <authorList>
            <person name="Bowler C."/>
            <person name="Allen A.E."/>
            <person name="Badger J.H."/>
            <person name="Grimwood J."/>
            <person name="Jabbari K."/>
            <person name="Kuo A."/>
            <person name="Maheswari U."/>
            <person name="Martens C."/>
            <person name="Maumus F."/>
            <person name="Otillar R.P."/>
            <person name="Rayko E."/>
            <person name="Salamov A."/>
            <person name="Vandepoele K."/>
            <person name="Beszteri B."/>
            <person name="Gruber A."/>
            <person name="Heijde M."/>
            <person name="Katinka M."/>
            <person name="Mock T."/>
            <person name="Valentin K."/>
            <person name="Verret F."/>
            <person name="Berges J.A."/>
            <person name="Brownlee C."/>
            <person name="Cadoret J.P."/>
            <person name="Chiovitti A."/>
            <person name="Choi C.J."/>
            <person name="Coesel S."/>
            <person name="De Martino A."/>
            <person name="Detter J.C."/>
            <person name="Durkin C."/>
            <person name="Falciatore A."/>
            <person name="Fournet J."/>
            <person name="Haruta M."/>
            <person name="Huysman M.J."/>
            <person name="Jenkins B.D."/>
            <person name="Jiroutova K."/>
            <person name="Jorgensen R.E."/>
            <person name="Joubert Y."/>
            <person name="Kaplan A."/>
            <person name="Kroger N."/>
            <person name="Kroth P.G."/>
            <person name="La Roche J."/>
            <person name="Lindquist E."/>
            <person name="Lommer M."/>
            <person name="Martin-Jezequel V."/>
            <person name="Lopez P.J."/>
            <person name="Lucas S."/>
            <person name="Mangogna M."/>
            <person name="McGinnis K."/>
            <person name="Medlin L.K."/>
            <person name="Montsant A."/>
            <person name="Oudot-Le Secq M.P."/>
            <person name="Napoli C."/>
            <person name="Obornik M."/>
            <person name="Parker M.S."/>
            <person name="Petit J.L."/>
            <person name="Porcel B.M."/>
            <person name="Poulsen N."/>
            <person name="Robison M."/>
            <person name="Rychlewski L."/>
            <person name="Rynearson T.A."/>
            <person name="Schmutz J."/>
            <person name="Shapiro H."/>
            <person name="Siaut M."/>
            <person name="Stanley M."/>
            <person name="Sussman M.R."/>
            <person name="Taylor A.R."/>
            <person name="Vardi A."/>
            <person name="von Dassow P."/>
            <person name="Vyverman W."/>
            <person name="Willis A."/>
            <person name="Wyrwicz L.S."/>
            <person name="Rokhsar D.S."/>
            <person name="Weissenbach J."/>
            <person name="Armbrust E.V."/>
            <person name="Green B.R."/>
            <person name="Van de Peer Y."/>
            <person name="Grigoriev I.V."/>
        </authorList>
    </citation>
    <scope>NUCLEOTIDE SEQUENCE [LARGE SCALE GENOMIC DNA]</scope>
    <source>
        <strain evidence="2 3">CCMP1335</strain>
    </source>
</reference>
<feature type="region of interest" description="Disordered" evidence="1">
    <location>
        <begin position="35"/>
        <end position="74"/>
    </location>
</feature>
<dbReference type="eggNOG" id="ENOG502SZ7D">
    <property type="taxonomic scope" value="Eukaryota"/>
</dbReference>
<gene>
    <name evidence="2" type="ORF">THAPSDRAFT_1506</name>
</gene>
<keyword evidence="3" id="KW-1185">Reference proteome</keyword>
<evidence type="ECO:0008006" key="4">
    <source>
        <dbReference type="Google" id="ProtNLM"/>
    </source>
</evidence>
<dbReference type="AlphaFoldDB" id="B8BR54"/>
<feature type="region of interest" description="Disordered" evidence="1">
    <location>
        <begin position="110"/>
        <end position="164"/>
    </location>
</feature>
<dbReference type="Proteomes" id="UP000001449">
    <property type="component" value="Chromosome 1"/>
</dbReference>
<dbReference type="RefSeq" id="XP_002286830.1">
    <property type="nucleotide sequence ID" value="XM_002286794.1"/>
</dbReference>
<dbReference type="HOGENOM" id="CLU_1232030_0_0_1"/>
<accession>B8BR54</accession>
<protein>
    <recommendedName>
        <fullName evidence="4">Roadblock/LAMTOR2 domain-containing protein</fullName>
    </recommendedName>
</protein>
<dbReference type="Gene3D" id="3.30.450.30">
    <property type="entry name" value="Dynein light chain 2a, cytoplasmic"/>
    <property type="match status" value="1"/>
</dbReference>
<feature type="compositionally biased region" description="Low complexity" evidence="1">
    <location>
        <begin position="51"/>
        <end position="74"/>
    </location>
</feature>
<dbReference type="PaxDb" id="35128-Thaps1506"/>
<proteinExistence type="predicted"/>
<evidence type="ECO:0000256" key="1">
    <source>
        <dbReference type="SAM" id="MobiDB-lite"/>
    </source>
</evidence>
<dbReference type="KEGG" id="tps:THAPSDRAFT_1506"/>
<organism evidence="2 3">
    <name type="scientific">Thalassiosira pseudonana</name>
    <name type="common">Marine diatom</name>
    <name type="synonym">Cyclotella nana</name>
    <dbReference type="NCBI Taxonomy" id="35128"/>
    <lineage>
        <taxon>Eukaryota</taxon>
        <taxon>Sar</taxon>
        <taxon>Stramenopiles</taxon>
        <taxon>Ochrophyta</taxon>
        <taxon>Bacillariophyta</taxon>
        <taxon>Coscinodiscophyceae</taxon>
        <taxon>Thalassiosirophycidae</taxon>
        <taxon>Thalassiosirales</taxon>
        <taxon>Thalassiosiraceae</taxon>
        <taxon>Thalassiosira</taxon>
    </lineage>
</organism>
<name>B8BR54_THAPS</name>
<sequence>MIRSRSIPTVLSRATGDGIHSILLIDADGELLGSYGNPPPPPPQTDVGMGTPTSARPPSSAVSTPTTVPSSSNTTLVQWPPLDAASIGALISEVAGDYRRMGEELWLLDPNQHSRQSSMSDKEGGGGQGGGQQPQQQDGDSMGDDGGKGETSQTGKGDKDKGSADSRINMKSLVIELEYGVVGVASAGPDFYVIALADSTVKHGALAGRLRSLGSHVREALSQLD</sequence>
<evidence type="ECO:0000313" key="2">
    <source>
        <dbReference type="EMBL" id="EED96471.1"/>
    </source>
</evidence>